<reference evidence="7 8" key="1">
    <citation type="submission" date="2015-07" db="EMBL/GenBank/DDBJ databases">
        <title>ATOL: Assembling a taxonomically balanced genome-scale reconstruction of the evolutionary history of the Enterobacteriaceae.</title>
        <authorList>
            <person name="Plunkett G.III."/>
            <person name="Neeno-Eckwall E.C."/>
            <person name="Glasner J.D."/>
            <person name="Perna N.T."/>
        </authorList>
    </citation>
    <scope>NUCLEOTIDE SEQUENCE [LARGE SCALE GENOMIC DNA]</scope>
    <source>
        <strain evidence="7 8">ATCC 35017</strain>
    </source>
</reference>
<evidence type="ECO:0000256" key="4">
    <source>
        <dbReference type="ARBA" id="ARBA00023163"/>
    </source>
</evidence>
<evidence type="ECO:0000313" key="7">
    <source>
        <dbReference type="EMBL" id="KPD03333.1"/>
    </source>
</evidence>
<dbReference type="PANTHER" id="PTHR30055:SF240">
    <property type="entry name" value="HTH-TYPE TRANSCRIPTIONAL REGULATOR ACRR"/>
    <property type="match status" value="1"/>
</dbReference>
<dbReference type="PROSITE" id="PS01081">
    <property type="entry name" value="HTH_TETR_1"/>
    <property type="match status" value="1"/>
</dbReference>
<dbReference type="AlphaFoldDB" id="A0A0N0IAU2"/>
<dbReference type="Proteomes" id="UP000053226">
    <property type="component" value="Unassembled WGS sequence"/>
</dbReference>
<dbReference type="EMBL" id="LGAA01000011">
    <property type="protein sequence ID" value="KPD03333.1"/>
    <property type="molecule type" value="Genomic_DNA"/>
</dbReference>
<accession>A0A0N0IAU2</accession>
<dbReference type="Pfam" id="PF08361">
    <property type="entry name" value="TetR_C_2"/>
    <property type="match status" value="1"/>
</dbReference>
<protein>
    <submittedName>
        <fullName evidence="7">TetR family transcriptional repressor</fullName>
    </submittedName>
</protein>
<dbReference type="InterPro" id="IPR001647">
    <property type="entry name" value="HTH_TetR"/>
</dbReference>
<evidence type="ECO:0000313" key="8">
    <source>
        <dbReference type="Proteomes" id="UP000053226"/>
    </source>
</evidence>
<feature type="domain" description="HTH tetR-type" evidence="6">
    <location>
        <begin position="10"/>
        <end position="70"/>
    </location>
</feature>
<keyword evidence="4" id="KW-0804">Transcription</keyword>
<organism evidence="7 8">
    <name type="scientific">Moellerella wisconsensis ATCC 35017</name>
    <dbReference type="NCBI Taxonomy" id="1354267"/>
    <lineage>
        <taxon>Bacteria</taxon>
        <taxon>Pseudomonadati</taxon>
        <taxon>Pseudomonadota</taxon>
        <taxon>Gammaproteobacteria</taxon>
        <taxon>Enterobacterales</taxon>
        <taxon>Morganellaceae</taxon>
        <taxon>Moellerella</taxon>
    </lineage>
</organism>
<dbReference type="InterPro" id="IPR036271">
    <property type="entry name" value="Tet_transcr_reg_TetR-rel_C_sf"/>
</dbReference>
<dbReference type="GO" id="GO:0003700">
    <property type="term" value="F:DNA-binding transcription factor activity"/>
    <property type="evidence" value="ECO:0007669"/>
    <property type="project" value="UniProtKB-ARBA"/>
</dbReference>
<evidence type="ECO:0000259" key="6">
    <source>
        <dbReference type="PROSITE" id="PS50977"/>
    </source>
</evidence>
<dbReference type="SUPFAM" id="SSF48498">
    <property type="entry name" value="Tetracyclin repressor-like, C-terminal domain"/>
    <property type="match status" value="1"/>
</dbReference>
<comment type="caution">
    <text evidence="7">The sequence shown here is derived from an EMBL/GenBank/DDBJ whole genome shotgun (WGS) entry which is preliminary data.</text>
</comment>
<evidence type="ECO:0000256" key="3">
    <source>
        <dbReference type="ARBA" id="ARBA00023125"/>
    </source>
</evidence>
<dbReference type="RefSeq" id="WP_047256873.1">
    <property type="nucleotide sequence ID" value="NZ_CAWMUS010000011.1"/>
</dbReference>
<keyword evidence="1" id="KW-0678">Repressor</keyword>
<dbReference type="GeneID" id="79718083"/>
<keyword evidence="2" id="KW-0805">Transcription regulation</keyword>
<evidence type="ECO:0000256" key="2">
    <source>
        <dbReference type="ARBA" id="ARBA00023015"/>
    </source>
</evidence>
<name>A0A0N0IAU2_9GAMM</name>
<dbReference type="Pfam" id="PF00440">
    <property type="entry name" value="TetR_N"/>
    <property type="match status" value="1"/>
</dbReference>
<dbReference type="NCBIfam" id="NF007949">
    <property type="entry name" value="PRK10668.1"/>
    <property type="match status" value="1"/>
</dbReference>
<dbReference type="PROSITE" id="PS50977">
    <property type="entry name" value="HTH_TETR_2"/>
    <property type="match status" value="1"/>
</dbReference>
<feature type="DNA-binding region" description="H-T-H motif" evidence="5">
    <location>
        <begin position="33"/>
        <end position="52"/>
    </location>
</feature>
<gene>
    <name evidence="7" type="ORF">M992_1210</name>
</gene>
<dbReference type="PANTHER" id="PTHR30055">
    <property type="entry name" value="HTH-TYPE TRANSCRIPTIONAL REGULATOR RUTR"/>
    <property type="match status" value="1"/>
</dbReference>
<dbReference type="InterPro" id="IPR009057">
    <property type="entry name" value="Homeodomain-like_sf"/>
</dbReference>
<dbReference type="Gene3D" id="1.10.357.10">
    <property type="entry name" value="Tetracycline Repressor, domain 2"/>
    <property type="match status" value="1"/>
</dbReference>
<evidence type="ECO:0000256" key="5">
    <source>
        <dbReference type="PROSITE-ProRule" id="PRU00335"/>
    </source>
</evidence>
<keyword evidence="3 5" id="KW-0238">DNA-binding</keyword>
<proteinExistence type="predicted"/>
<dbReference type="PRINTS" id="PR00455">
    <property type="entry name" value="HTHTETR"/>
</dbReference>
<dbReference type="InterPro" id="IPR013572">
    <property type="entry name" value="Tscrpt_reg_MAATS_C"/>
</dbReference>
<keyword evidence="8" id="KW-1185">Reference proteome</keyword>
<dbReference type="InterPro" id="IPR023772">
    <property type="entry name" value="DNA-bd_HTH_TetR-type_CS"/>
</dbReference>
<dbReference type="FunFam" id="1.10.357.10:FF:000003">
    <property type="entry name" value="HTH-type transcriptional regulator AcrR"/>
    <property type="match status" value="1"/>
</dbReference>
<dbReference type="GO" id="GO:0000976">
    <property type="term" value="F:transcription cis-regulatory region binding"/>
    <property type="evidence" value="ECO:0007669"/>
    <property type="project" value="TreeGrafter"/>
</dbReference>
<dbReference type="InterPro" id="IPR050109">
    <property type="entry name" value="HTH-type_TetR-like_transc_reg"/>
</dbReference>
<dbReference type="OrthoDB" id="5816932at2"/>
<dbReference type="GO" id="GO:0045892">
    <property type="term" value="P:negative regulation of DNA-templated transcription"/>
    <property type="evidence" value="ECO:0007669"/>
    <property type="project" value="UniProtKB-ARBA"/>
</dbReference>
<dbReference type="SUPFAM" id="SSF46689">
    <property type="entry name" value="Homeodomain-like"/>
    <property type="match status" value="1"/>
</dbReference>
<evidence type="ECO:0000256" key="1">
    <source>
        <dbReference type="ARBA" id="ARBA00022491"/>
    </source>
</evidence>
<dbReference type="GO" id="GO:0009410">
    <property type="term" value="P:response to xenobiotic stimulus"/>
    <property type="evidence" value="ECO:0007669"/>
    <property type="project" value="UniProtKB-ARBA"/>
</dbReference>
<sequence>MARKTKQQAEITRQEIIDAAIKTFSERGVSTTSLADIAKAAGVTRGAIYWHFKNKADLFYQACEFSDSQILLAERNYRLKYINDPLSSLRELLIYILTEFIDNPKNRALMEIFFHKCEMVGEMAAVVDFKRENYMASHSRIVDQLQLCIDAGQLPANLNVECASIMVHSMISGILENWLFQPESFNIYQHTVTLVDSLIEMMRSSPSIRRQPAPSE</sequence>